<protein>
    <recommendedName>
        <fullName evidence="1">Tip attachment protein J central straight fiber domain-containing protein</fullName>
    </recommendedName>
</protein>
<sequence>MTSSPYRAGRNAQSLYENVELLTGQRGDGLDKALTLRDLSQLGMVQLNRRARGHYAAIPHQREKPKQEVVERPSVPRSLSVSGGFGAILLHWAPALYAGHAHTEIWRASSNSLGLAQRIATTPATTLGDIVRPGSVYYYWIRHVNIRGIVGPFHHVTGKRGQTSSDVQPIIDELTEQMRSSPLIAQLSQADESHSHALNQLDRQGSQAYRSLWAHKVSAGDITAGIGLVAGTNGLSQVAIAATQVFVFDPNRRSPALQPAFAIDNGQVVIPKALIETATVQVLNAQTIVADEVKAGIAMTAPTLTGAVINGAELNVGSGGPYQGYHTRITHDGRVYTDHLIASGGEVDRLTVGRDCVFKGRLEAASGTFHGTVNASKVVGSKVLVAQGSTDIPSRTGDMDRYGFQWDYAQPVDTGFVASAWGDSRRTYVVECHITGGVEAHNWVAISYPATIWWSVKADRPYIVTRWTTPATLFFQLSFGTARCRARAQTRATWKVYELL</sequence>
<evidence type="ECO:0000313" key="2">
    <source>
        <dbReference type="EMBL" id="GLQ72916.1"/>
    </source>
</evidence>
<feature type="domain" description="Tip attachment protein J central straight fiber" evidence="1">
    <location>
        <begin position="194"/>
        <end position="281"/>
    </location>
</feature>
<comment type="caution">
    <text evidence="2">The sequence shown here is derived from an EMBL/GenBank/DDBJ whole genome shotgun (WGS) entry which is preliminary data.</text>
</comment>
<gene>
    <name evidence="2" type="ORF">GCM10007932_22760</name>
</gene>
<dbReference type="Pfam" id="PF09327">
    <property type="entry name" value="Phage_Tail_Tip"/>
    <property type="match status" value="1"/>
</dbReference>
<dbReference type="PANTHER" id="PTHR36251:SF2">
    <property type="entry name" value="GIFSY-2 PROPHAGE HOST SPECIFICITY PROTEIN J, PHAGE LAMBDA"/>
    <property type="match status" value="1"/>
</dbReference>
<dbReference type="AlphaFoldDB" id="A0AAV5NSD6"/>
<keyword evidence="3" id="KW-1185">Reference proteome</keyword>
<dbReference type="InterPro" id="IPR015406">
    <property type="entry name" value="GpJ_CSF"/>
</dbReference>
<reference evidence="3" key="1">
    <citation type="journal article" date="2019" name="Int. J. Syst. Evol. Microbiol.">
        <title>The Global Catalogue of Microorganisms (GCM) 10K type strain sequencing project: providing services to taxonomists for standard genome sequencing and annotation.</title>
        <authorList>
            <consortium name="The Broad Institute Genomics Platform"/>
            <consortium name="The Broad Institute Genome Sequencing Center for Infectious Disease"/>
            <person name="Wu L."/>
            <person name="Ma J."/>
        </authorList>
    </citation>
    <scope>NUCLEOTIDE SEQUENCE [LARGE SCALE GENOMIC DNA]</scope>
    <source>
        <strain evidence="3">NBRC 15640</strain>
    </source>
</reference>
<name>A0AAV5NSD6_9VIBR</name>
<organism evidence="2 3">
    <name type="scientific">Vibrio penaeicida</name>
    <dbReference type="NCBI Taxonomy" id="104609"/>
    <lineage>
        <taxon>Bacteria</taxon>
        <taxon>Pseudomonadati</taxon>
        <taxon>Pseudomonadota</taxon>
        <taxon>Gammaproteobacteria</taxon>
        <taxon>Vibrionales</taxon>
        <taxon>Vibrionaceae</taxon>
        <taxon>Vibrio</taxon>
    </lineage>
</organism>
<proteinExistence type="predicted"/>
<evidence type="ECO:0000259" key="1">
    <source>
        <dbReference type="Pfam" id="PF09327"/>
    </source>
</evidence>
<dbReference type="EMBL" id="BSNX01000022">
    <property type="protein sequence ID" value="GLQ72916.1"/>
    <property type="molecule type" value="Genomic_DNA"/>
</dbReference>
<accession>A0AAV5NSD6</accession>
<evidence type="ECO:0000313" key="3">
    <source>
        <dbReference type="Proteomes" id="UP001156690"/>
    </source>
</evidence>
<dbReference type="Proteomes" id="UP001156690">
    <property type="component" value="Unassembled WGS sequence"/>
</dbReference>
<dbReference type="InterPro" id="IPR053171">
    <property type="entry name" value="Viral_Tip_Attach_Protein"/>
</dbReference>
<dbReference type="PANTHER" id="PTHR36251">
    <property type="entry name" value="FELS-1 PROPHAGE HOST SPECIFICITY PROTEIN-RELATED"/>
    <property type="match status" value="1"/>
</dbReference>